<evidence type="ECO:0008006" key="5">
    <source>
        <dbReference type="Google" id="ProtNLM"/>
    </source>
</evidence>
<evidence type="ECO:0000313" key="4">
    <source>
        <dbReference type="Proteomes" id="UP000596130"/>
    </source>
</evidence>
<keyword evidence="3" id="KW-1185">Reference proteome</keyword>
<dbReference type="RefSeq" id="WP_076682307.1">
    <property type="nucleotide sequence ID" value="NZ_CP015588.1"/>
</dbReference>
<gene>
    <name evidence="1" type="ORF">A7J05_02150</name>
    <name evidence="2" type="ORF">I8755_36155</name>
</gene>
<sequence>MSDLTPPEAARLAARAGLPLADARTAGVAATANHIHSVVSALRDLDFGDTPPAAAYRALATRHADARKENPDGTR</sequence>
<dbReference type="KEGG" id="ssia:A7J05_02150"/>
<proteinExistence type="predicted"/>
<evidence type="ECO:0000313" key="1">
    <source>
        <dbReference type="EMBL" id="APY84716.1"/>
    </source>
</evidence>
<dbReference type="Proteomes" id="UP000596130">
    <property type="component" value="Chromosome"/>
</dbReference>
<reference evidence="2 4" key="2">
    <citation type="submission" date="2020-12" db="EMBL/GenBank/DDBJ databases">
        <title>Identification and biosynthesis of polyene macrolides produced by Streptomyces alfalfae Men-myco-93-63.</title>
        <authorList>
            <person name="Liu D."/>
            <person name="Li Y."/>
            <person name="Liu L."/>
            <person name="Han X."/>
            <person name="Shen F."/>
        </authorList>
    </citation>
    <scope>NUCLEOTIDE SEQUENCE [LARGE SCALE GENOMIC DNA]</scope>
    <source>
        <strain evidence="2 4">Men-myco-93-63</strain>
    </source>
</reference>
<dbReference type="AlphaFoldDB" id="A0A1P8TAP6"/>
<dbReference type="Proteomes" id="UP000187191">
    <property type="component" value="Chromosome"/>
</dbReference>
<organism evidence="2 4">
    <name type="scientific">Streptomyces alfalfae</name>
    <dbReference type="NCBI Taxonomy" id="1642299"/>
    <lineage>
        <taxon>Bacteria</taxon>
        <taxon>Bacillati</taxon>
        <taxon>Actinomycetota</taxon>
        <taxon>Actinomycetes</taxon>
        <taxon>Kitasatosporales</taxon>
        <taxon>Streptomycetaceae</taxon>
        <taxon>Streptomyces</taxon>
    </lineage>
</organism>
<evidence type="ECO:0000313" key="3">
    <source>
        <dbReference type="Proteomes" id="UP000187191"/>
    </source>
</evidence>
<reference evidence="1 3" key="1">
    <citation type="submission" date="2016-05" db="EMBL/GenBank/DDBJ databases">
        <authorList>
            <person name="Gu J."/>
        </authorList>
    </citation>
    <scope>NUCLEOTIDE SEQUENCE [LARGE SCALE GENOMIC DNA]</scope>
    <source>
        <strain evidence="1 3">ACCC40021</strain>
    </source>
</reference>
<dbReference type="EMBL" id="CP065959">
    <property type="protein sequence ID" value="QQC93166.1"/>
    <property type="molecule type" value="Genomic_DNA"/>
</dbReference>
<dbReference type="EMBL" id="CP015588">
    <property type="protein sequence ID" value="APY84716.1"/>
    <property type="molecule type" value="Genomic_DNA"/>
</dbReference>
<name>A0A1P8TAP6_9ACTN</name>
<accession>A0A1P8TAP6</accession>
<evidence type="ECO:0000313" key="2">
    <source>
        <dbReference type="EMBL" id="QQC93166.1"/>
    </source>
</evidence>
<protein>
    <recommendedName>
        <fullName evidence="5">Amidase</fullName>
    </recommendedName>
</protein>